<gene>
    <name evidence="2" type="ORF">C1637_02055</name>
    <name evidence="1" type="ORF">EG342_05440</name>
</gene>
<dbReference type="InterPro" id="IPR032774">
    <property type="entry name" value="WG_beta_rep"/>
</dbReference>
<keyword evidence="4" id="KW-1185">Reference proteome</keyword>
<accession>A0A3G6RXS9</accession>
<dbReference type="OrthoDB" id="5464673at2"/>
<organism evidence="2 3">
    <name type="scientific">Chryseobacterium lactis</name>
    <dbReference type="NCBI Taxonomy" id="1241981"/>
    <lineage>
        <taxon>Bacteria</taxon>
        <taxon>Pseudomonadati</taxon>
        <taxon>Bacteroidota</taxon>
        <taxon>Flavobacteriia</taxon>
        <taxon>Flavobacteriales</taxon>
        <taxon>Weeksellaceae</taxon>
        <taxon>Chryseobacterium group</taxon>
        <taxon>Chryseobacterium</taxon>
    </lineage>
</organism>
<dbReference type="KEGG" id="clac:EG342_05440"/>
<proteinExistence type="predicted"/>
<dbReference type="Pfam" id="PF14903">
    <property type="entry name" value="WG_beta_rep"/>
    <property type="match status" value="2"/>
</dbReference>
<reference evidence="2 3" key="1">
    <citation type="submission" date="2018-01" db="EMBL/GenBank/DDBJ databases">
        <title>Draft genome sequences of Chryseobacterium lactis NCTC11390, Chryseobacterium oncorhynchi 701B-08, and Chryseobacterium viscerum 687B-08.</title>
        <authorList>
            <person name="Jeong J.-J."/>
            <person name="Lee Y.J."/>
            <person name="Park B."/>
            <person name="Choi I.-G."/>
            <person name="Kim K.D."/>
        </authorList>
    </citation>
    <scope>NUCLEOTIDE SEQUENCE [LARGE SCALE GENOMIC DNA]</scope>
    <source>
        <strain evidence="2 3">NCTC11390</strain>
    </source>
</reference>
<evidence type="ECO:0000313" key="2">
    <source>
        <dbReference type="EMBL" id="PNW15232.1"/>
    </source>
</evidence>
<dbReference type="RefSeq" id="WP_103288740.1">
    <property type="nucleotide sequence ID" value="NZ_CP033924.1"/>
</dbReference>
<dbReference type="PANTHER" id="PTHR37841:SF1">
    <property type="entry name" value="DUF3298 DOMAIN-CONTAINING PROTEIN"/>
    <property type="match status" value="1"/>
</dbReference>
<dbReference type="Proteomes" id="UP000279972">
    <property type="component" value="Chromosome"/>
</dbReference>
<evidence type="ECO:0000313" key="1">
    <source>
        <dbReference type="EMBL" id="AZA81381.1"/>
    </source>
</evidence>
<dbReference type="EMBL" id="CP033924">
    <property type="protein sequence ID" value="AZA81381.1"/>
    <property type="molecule type" value="Genomic_DNA"/>
</dbReference>
<sequence length="482" mass="56106">MKVILSKKTGQEVNSYAEGYGTVYDPASKKQGIVDSLGTITFESPYKGSILHIFKNRFILYSDEANTRRKSAVIDEKGNELIPFDDHDFNTPWWSKERIISSKQAKEAVYDYNGKEIIPYSDRIRFSGKNRFFVLRDKKWFLYDLNGKQISERGFKDDYTFNDGKALIVNDDNQSEIIDNNGKTLHVFSKQISDINAYPFLITRNKTTGKYGLIDVDENILAEELFNDITPEYFGKREFIYLRKGGKTTVFAKKDKKLYPNSFKYLDPLSDNLFSAYTDKSDKFGIVDLQGNIILPQEFDFIKSFTISGKDFIYLKKGREEKLLDKELKNTIIDGAQIMGFYPQNVIIRRAEKYFKFSVTNQSITELKDINLIKNQDMNYFNLLNQYSKPLVCKNNANFYGILDGKGTEIVPFEYEDIIAFENAENEVVVKKEGKYGVLNFQNEPLKEIIYDSYLWQKEALRLDKNKKSDFIYFSRFKNNSL</sequence>
<dbReference type="Proteomes" id="UP000236262">
    <property type="component" value="Unassembled WGS sequence"/>
</dbReference>
<evidence type="ECO:0000313" key="4">
    <source>
        <dbReference type="Proteomes" id="UP000279972"/>
    </source>
</evidence>
<evidence type="ECO:0000313" key="3">
    <source>
        <dbReference type="Proteomes" id="UP000236262"/>
    </source>
</evidence>
<reference evidence="1 4" key="2">
    <citation type="submission" date="2018-11" db="EMBL/GenBank/DDBJ databases">
        <title>Proposal to divide the Flavobacteriaceae and reorganize its genera based on Amino Acid Identity values calculated from whole genome sequences.</title>
        <authorList>
            <person name="Nicholson A.C."/>
            <person name="Gulvik C.A."/>
            <person name="Whitney A.M."/>
            <person name="Humrighouse B.W."/>
            <person name="Bell M."/>
            <person name="Holmes B."/>
            <person name="Steigerwalt A.G."/>
            <person name="Villarma A."/>
            <person name="Sheth M."/>
            <person name="Batra D."/>
            <person name="Pryor J."/>
            <person name="Bernardet J.-F."/>
            <person name="Hugo C."/>
            <person name="Kampfer P."/>
            <person name="Newman J."/>
            <person name="McQuiston J.R."/>
        </authorList>
    </citation>
    <scope>NUCLEOTIDE SEQUENCE [LARGE SCALE GENOMIC DNA]</scope>
    <source>
        <strain evidence="1 4">KC_1864</strain>
    </source>
</reference>
<name>A0A3G6RXS9_CHRLC</name>
<protein>
    <submittedName>
        <fullName evidence="1">WG repeat-containing protein</fullName>
    </submittedName>
</protein>
<dbReference type="AlphaFoldDB" id="A0A3G6RXS9"/>
<dbReference type="PANTHER" id="PTHR37841">
    <property type="entry name" value="GLR2918 PROTEIN"/>
    <property type="match status" value="1"/>
</dbReference>
<dbReference type="EMBL" id="PPEH01000001">
    <property type="protein sequence ID" value="PNW15232.1"/>
    <property type="molecule type" value="Genomic_DNA"/>
</dbReference>